<name>A0A7T5UQ91_9BACT</name>
<evidence type="ECO:0000313" key="1">
    <source>
        <dbReference type="EMBL" id="QQG45589.1"/>
    </source>
</evidence>
<dbReference type="SUPFAM" id="SSF52540">
    <property type="entry name" value="P-loop containing nucleoside triphosphate hydrolases"/>
    <property type="match status" value="1"/>
</dbReference>
<accession>A0A7T5UQ91</accession>
<protein>
    <submittedName>
        <fullName evidence="1">AAA family ATPase</fullName>
    </submittedName>
</protein>
<organism evidence="1 2">
    <name type="scientific">Candidatus Sungiibacteriota bacterium</name>
    <dbReference type="NCBI Taxonomy" id="2750080"/>
    <lineage>
        <taxon>Bacteria</taxon>
        <taxon>Candidatus Sungiibacteriota</taxon>
    </lineage>
</organism>
<dbReference type="EMBL" id="CP066690">
    <property type="protein sequence ID" value="QQG45589.1"/>
    <property type="molecule type" value="Genomic_DNA"/>
</dbReference>
<dbReference type="AlphaFoldDB" id="A0A7T5UQ91"/>
<evidence type="ECO:0000313" key="2">
    <source>
        <dbReference type="Proteomes" id="UP000595618"/>
    </source>
</evidence>
<gene>
    <name evidence="1" type="ORF">HYW89_01540</name>
</gene>
<reference evidence="1 2" key="1">
    <citation type="submission" date="2020-07" db="EMBL/GenBank/DDBJ databases">
        <title>Huge and variable diversity of episymbiotic CPR bacteria and DPANN archaea in groundwater ecosystems.</title>
        <authorList>
            <person name="He C.Y."/>
            <person name="Keren R."/>
            <person name="Whittaker M."/>
            <person name="Farag I.F."/>
            <person name="Doudna J."/>
            <person name="Cate J.H.D."/>
            <person name="Banfield J.F."/>
        </authorList>
    </citation>
    <scope>NUCLEOTIDE SEQUENCE [LARGE SCALE GENOMIC DNA]</scope>
    <source>
        <strain evidence="1">NC_groundwater_541_Ag_S-0.1um_46_50</strain>
    </source>
</reference>
<proteinExistence type="predicted"/>
<dbReference type="InterPro" id="IPR027417">
    <property type="entry name" value="P-loop_NTPase"/>
</dbReference>
<dbReference type="Gene3D" id="3.40.50.300">
    <property type="entry name" value="P-loop containing nucleotide triphosphate hydrolases"/>
    <property type="match status" value="1"/>
</dbReference>
<dbReference type="Pfam" id="PF13671">
    <property type="entry name" value="AAA_33"/>
    <property type="match status" value="1"/>
</dbReference>
<sequence>MPKKNVAQIKKELLRGLKVSRRRTKKPEILALVGITGAGNSTIAREFSRMLGWTVIEKNKIRVKLREEGPGFTVANTNALHEAMVKEVIMRLGNVILDSDMVEKPKRKRLERLARKYGARVAYLHLTCNRDVMLERMIRAKYNPKTNIFKSAAIAVREHCRRYPWHYRWSPANGGQYVLRKLPIKFFAEIDTTDPAKWRKKLRNIVKRLKKL</sequence>
<dbReference type="Proteomes" id="UP000595618">
    <property type="component" value="Chromosome"/>
</dbReference>